<dbReference type="EMBL" id="JARGDH010000002">
    <property type="protein sequence ID" value="KAL0276712.1"/>
    <property type="molecule type" value="Genomic_DNA"/>
</dbReference>
<gene>
    <name evidence="3" type="ORF">PYX00_004223</name>
</gene>
<feature type="compositionally biased region" description="Basic and acidic residues" evidence="1">
    <location>
        <begin position="249"/>
        <end position="264"/>
    </location>
</feature>
<organism evidence="3">
    <name type="scientific">Menopon gallinae</name>
    <name type="common">poultry shaft louse</name>
    <dbReference type="NCBI Taxonomy" id="328185"/>
    <lineage>
        <taxon>Eukaryota</taxon>
        <taxon>Metazoa</taxon>
        <taxon>Ecdysozoa</taxon>
        <taxon>Arthropoda</taxon>
        <taxon>Hexapoda</taxon>
        <taxon>Insecta</taxon>
        <taxon>Pterygota</taxon>
        <taxon>Neoptera</taxon>
        <taxon>Paraneoptera</taxon>
        <taxon>Psocodea</taxon>
        <taxon>Troctomorpha</taxon>
        <taxon>Phthiraptera</taxon>
        <taxon>Amblycera</taxon>
        <taxon>Menoponidae</taxon>
        <taxon>Menopon</taxon>
    </lineage>
</organism>
<name>A0AAW2I4R6_9NEOP</name>
<dbReference type="PANTHER" id="PTHR33327:SF3">
    <property type="entry name" value="RNA-DIRECTED DNA POLYMERASE"/>
    <property type="match status" value="1"/>
</dbReference>
<comment type="caution">
    <text evidence="3">The sequence shown here is derived from an EMBL/GenBank/DDBJ whole genome shotgun (WGS) entry which is preliminary data.</text>
</comment>
<feature type="domain" description="DUF7041" evidence="2">
    <location>
        <begin position="47"/>
        <end position="118"/>
    </location>
</feature>
<evidence type="ECO:0000313" key="3">
    <source>
        <dbReference type="EMBL" id="KAL0276712.1"/>
    </source>
</evidence>
<reference evidence="3" key="1">
    <citation type="journal article" date="2024" name="Gigascience">
        <title>Chromosome-level genome of the poultry shaft louse Menopon gallinae provides insight into the host-switching and adaptive evolution of parasitic lice.</title>
        <authorList>
            <person name="Xu Y."/>
            <person name="Ma L."/>
            <person name="Liu S."/>
            <person name="Liang Y."/>
            <person name="Liu Q."/>
            <person name="He Z."/>
            <person name="Tian L."/>
            <person name="Duan Y."/>
            <person name="Cai W."/>
            <person name="Li H."/>
            <person name="Song F."/>
        </authorList>
    </citation>
    <scope>NUCLEOTIDE SEQUENCE</scope>
    <source>
        <strain evidence="3">Cailab_2023a</strain>
    </source>
</reference>
<sequence length="271" mass="30431">MEDLIDFLGSSSSSKQEIHIGDHRRGQEEACAGIAVQQSITPGVGPEPHLWFAQLEIRFAVQKITSDTAKFQHCVLALDAASLKSVEDIVLNPPAAGKYDELKKALLSKDAPSTETRMELIEQAELGDRTPSQLYKYIKQLGTGIYAPEVLKAIWLKRLPTQMRLHLVGQDNMDQSVRIADELHRHLQSTQPLLAIEEEKIRKLQEQVEYLKAEVQKNKETQQRSLYRERDIKPPGFKQASQPGSPSIKHPETKHDAARHHAAEGPDQTGQ</sequence>
<feature type="compositionally biased region" description="Basic and acidic residues" evidence="1">
    <location>
        <begin position="218"/>
        <end position="233"/>
    </location>
</feature>
<evidence type="ECO:0000256" key="1">
    <source>
        <dbReference type="SAM" id="MobiDB-lite"/>
    </source>
</evidence>
<proteinExistence type="predicted"/>
<feature type="region of interest" description="Disordered" evidence="1">
    <location>
        <begin position="218"/>
        <end position="271"/>
    </location>
</feature>
<dbReference type="AlphaFoldDB" id="A0AAW2I4R6"/>
<protein>
    <recommendedName>
        <fullName evidence="2">DUF7041 domain-containing protein</fullName>
    </recommendedName>
</protein>
<dbReference type="PANTHER" id="PTHR33327">
    <property type="entry name" value="ENDONUCLEASE"/>
    <property type="match status" value="1"/>
</dbReference>
<accession>A0AAW2I4R6</accession>
<evidence type="ECO:0000259" key="2">
    <source>
        <dbReference type="Pfam" id="PF23055"/>
    </source>
</evidence>
<dbReference type="InterPro" id="IPR055469">
    <property type="entry name" value="DUF7041"/>
</dbReference>
<dbReference type="Pfam" id="PF23055">
    <property type="entry name" value="DUF7041"/>
    <property type="match status" value="1"/>
</dbReference>